<feature type="domain" description="HTH cro/C1-type" evidence="1">
    <location>
        <begin position="14"/>
        <end position="68"/>
    </location>
</feature>
<gene>
    <name evidence="2" type="ORF">OW729_07325</name>
</gene>
<dbReference type="PROSITE" id="PS50943">
    <property type="entry name" value="HTH_CROC1"/>
    <property type="match status" value="1"/>
</dbReference>
<organism evidence="2 3">
    <name type="scientific">Clostridium brassicae</name>
    <dbReference type="NCBI Taxonomy" id="2999072"/>
    <lineage>
        <taxon>Bacteria</taxon>
        <taxon>Bacillati</taxon>
        <taxon>Bacillota</taxon>
        <taxon>Clostridia</taxon>
        <taxon>Eubacteriales</taxon>
        <taxon>Clostridiaceae</taxon>
        <taxon>Clostridium</taxon>
    </lineage>
</organism>
<evidence type="ECO:0000313" key="3">
    <source>
        <dbReference type="Proteomes" id="UP001144612"/>
    </source>
</evidence>
<dbReference type="CDD" id="cd00093">
    <property type="entry name" value="HTH_XRE"/>
    <property type="match status" value="1"/>
</dbReference>
<dbReference type="SUPFAM" id="SSF47413">
    <property type="entry name" value="lambda repressor-like DNA-binding domains"/>
    <property type="match status" value="1"/>
</dbReference>
<accession>A0ABT4DB90</accession>
<dbReference type="Proteomes" id="UP001144612">
    <property type="component" value="Unassembled WGS sequence"/>
</dbReference>
<dbReference type="InterPro" id="IPR001387">
    <property type="entry name" value="Cro/C1-type_HTH"/>
</dbReference>
<keyword evidence="3" id="KW-1185">Reference proteome</keyword>
<dbReference type="Pfam" id="PF01381">
    <property type="entry name" value="HTH_3"/>
    <property type="match status" value="1"/>
</dbReference>
<dbReference type="RefSeq" id="WP_268060829.1">
    <property type="nucleotide sequence ID" value="NZ_JAPQFJ010000006.1"/>
</dbReference>
<proteinExistence type="predicted"/>
<evidence type="ECO:0000313" key="2">
    <source>
        <dbReference type="EMBL" id="MCY6958411.1"/>
    </source>
</evidence>
<dbReference type="InterPro" id="IPR010982">
    <property type="entry name" value="Lambda_DNA-bd_dom_sf"/>
</dbReference>
<dbReference type="SMART" id="SM00530">
    <property type="entry name" value="HTH_XRE"/>
    <property type="match status" value="1"/>
</dbReference>
<dbReference type="EMBL" id="JAPQFJ010000006">
    <property type="protein sequence ID" value="MCY6958411.1"/>
    <property type="molecule type" value="Genomic_DNA"/>
</dbReference>
<sequence length="71" mass="8213">MDNIIKGLPWNKKLEILRAVKGWTQVEAAKRCNTHQKLYWSWEKGKTHPSKKSQAAIASAYDVEVEDIFQV</sequence>
<reference evidence="2" key="1">
    <citation type="submission" date="2022-12" db="EMBL/GenBank/DDBJ databases">
        <title>Clostridium sp. nov., isolated from industrial wastewater.</title>
        <authorList>
            <person name="Jiayan W."/>
        </authorList>
    </citation>
    <scope>NUCLEOTIDE SEQUENCE</scope>
    <source>
        <strain evidence="2">ZC22-4</strain>
    </source>
</reference>
<comment type="caution">
    <text evidence="2">The sequence shown here is derived from an EMBL/GenBank/DDBJ whole genome shotgun (WGS) entry which is preliminary data.</text>
</comment>
<name>A0ABT4DB90_9CLOT</name>
<dbReference type="Gene3D" id="1.10.260.40">
    <property type="entry name" value="lambda repressor-like DNA-binding domains"/>
    <property type="match status" value="1"/>
</dbReference>
<protein>
    <submittedName>
        <fullName evidence="2">Helix-turn-helix transcriptional regulator</fullName>
    </submittedName>
</protein>
<evidence type="ECO:0000259" key="1">
    <source>
        <dbReference type="PROSITE" id="PS50943"/>
    </source>
</evidence>